<reference evidence="13 14" key="2">
    <citation type="submission" date="2020-02" db="EMBL/GenBank/DDBJ databases">
        <title>Candidatus Galacturonibacter soehngenii shows hetero-acetogenic catabolism of galacturonic acid but lacks a canonical carbon monoxide dehydrogenase/acetyl-CoA synthase complex.</title>
        <authorList>
            <person name="Diender M."/>
            <person name="Stouten G.R."/>
            <person name="Petersen J.F."/>
            <person name="Nielsen P.H."/>
            <person name="Dueholm M.S."/>
            <person name="Pronk J.T."/>
            <person name="Van Loosdrecht M.C.M."/>
        </authorList>
    </citation>
    <scope>NUCLEOTIDE SEQUENCE [LARGE SCALE GENOMIC DNA]</scope>
    <source>
        <strain evidence="13">GalUA</strain>
    </source>
</reference>
<dbReference type="FunFam" id="3.30.1360.120:FF:000003">
    <property type="entry name" value="tRNA modification GTPase MnmE"/>
    <property type="match status" value="1"/>
</dbReference>
<dbReference type="InterPro" id="IPR005225">
    <property type="entry name" value="Small_GTP-bd"/>
</dbReference>
<comment type="subunit">
    <text evidence="10">Homodimer. Heterotetramer of two MnmE and two MnmG subunits.</text>
</comment>
<keyword evidence="9 10" id="KW-0342">GTP-binding</keyword>
<dbReference type="Pfam" id="PF10396">
    <property type="entry name" value="TrmE_N"/>
    <property type="match status" value="1"/>
</dbReference>
<dbReference type="InterPro" id="IPR031168">
    <property type="entry name" value="G_TrmE"/>
</dbReference>
<feature type="binding site" evidence="10">
    <location>
        <position position="250"/>
    </location>
    <ligand>
        <name>K(+)</name>
        <dbReference type="ChEBI" id="CHEBI:29103"/>
    </ligand>
</feature>
<dbReference type="InterPro" id="IPR018948">
    <property type="entry name" value="GTP-bd_TrmE_N"/>
</dbReference>
<feature type="binding site" evidence="10">
    <location>
        <begin position="275"/>
        <end position="278"/>
    </location>
    <ligand>
        <name>GTP</name>
        <dbReference type="ChEBI" id="CHEBI:37565"/>
    </ligand>
</feature>
<dbReference type="PROSITE" id="PS51709">
    <property type="entry name" value="G_TRME"/>
    <property type="match status" value="1"/>
</dbReference>
<dbReference type="CDD" id="cd14858">
    <property type="entry name" value="TrmE_N"/>
    <property type="match status" value="1"/>
</dbReference>
<dbReference type="Gene3D" id="1.20.120.430">
    <property type="entry name" value="tRNA modification GTPase MnmE domain 2"/>
    <property type="match status" value="1"/>
</dbReference>
<dbReference type="InterPro" id="IPR027266">
    <property type="entry name" value="TrmE/GcvT-like"/>
</dbReference>
<proteinExistence type="inferred from homology"/>
<evidence type="ECO:0000256" key="10">
    <source>
        <dbReference type="HAMAP-Rule" id="MF_00379"/>
    </source>
</evidence>
<evidence type="ECO:0000256" key="4">
    <source>
        <dbReference type="ARBA" id="ARBA00022723"/>
    </source>
</evidence>
<evidence type="ECO:0000313" key="14">
    <source>
        <dbReference type="Proteomes" id="UP000461768"/>
    </source>
</evidence>
<dbReference type="OrthoDB" id="9805918at2"/>
<evidence type="ECO:0000256" key="2">
    <source>
        <dbReference type="ARBA" id="ARBA00022490"/>
    </source>
</evidence>
<evidence type="ECO:0000256" key="6">
    <source>
        <dbReference type="ARBA" id="ARBA00022801"/>
    </source>
</evidence>
<keyword evidence="2 10" id="KW-0963">Cytoplasm</keyword>
<dbReference type="RefSeq" id="WP_151147022.1">
    <property type="nucleotide sequence ID" value="NZ_WAGX01000007.1"/>
</dbReference>
<dbReference type="GO" id="GO:0003924">
    <property type="term" value="F:GTPase activity"/>
    <property type="evidence" value="ECO:0007669"/>
    <property type="project" value="UniProtKB-UniRule"/>
</dbReference>
<feature type="binding site" evidence="10">
    <location>
        <position position="235"/>
    </location>
    <ligand>
        <name>Mg(2+)</name>
        <dbReference type="ChEBI" id="CHEBI:18420"/>
    </ligand>
</feature>
<dbReference type="GO" id="GO:0002098">
    <property type="term" value="P:tRNA wobble uridine modification"/>
    <property type="evidence" value="ECO:0007669"/>
    <property type="project" value="TreeGrafter"/>
</dbReference>
<keyword evidence="5 10" id="KW-0547">Nucleotide-binding</keyword>
<dbReference type="Pfam" id="PF01926">
    <property type="entry name" value="MMR_HSR1"/>
    <property type="match status" value="1"/>
</dbReference>
<comment type="similarity">
    <text evidence="1 10 11">Belongs to the TRAFAC class TrmE-Era-EngA-EngB-Septin-like GTPase superfamily. TrmE GTPase family.</text>
</comment>
<keyword evidence="8 10" id="KW-0630">Potassium</keyword>
<feature type="binding site" evidence="10">
    <location>
        <position position="252"/>
    </location>
    <ligand>
        <name>K(+)</name>
        <dbReference type="ChEBI" id="CHEBI:29103"/>
    </ligand>
</feature>
<dbReference type="InterPro" id="IPR027368">
    <property type="entry name" value="MnmE_dom2"/>
</dbReference>
<dbReference type="CDD" id="cd04164">
    <property type="entry name" value="trmE"/>
    <property type="match status" value="1"/>
</dbReference>
<dbReference type="EC" id="3.6.-.-" evidence="10"/>
<evidence type="ECO:0000256" key="9">
    <source>
        <dbReference type="ARBA" id="ARBA00023134"/>
    </source>
</evidence>
<comment type="cofactor">
    <cofactor evidence="10">
        <name>K(+)</name>
        <dbReference type="ChEBI" id="CHEBI:29103"/>
    </cofactor>
    <text evidence="10">Binds 1 potassium ion per subunit.</text>
</comment>
<dbReference type="Gene3D" id="3.40.50.300">
    <property type="entry name" value="P-loop containing nucleotide triphosphate hydrolases"/>
    <property type="match status" value="1"/>
</dbReference>
<keyword evidence="3 10" id="KW-0819">tRNA processing</keyword>
<name>A0A7V7QHV9_9FIRM</name>
<dbReference type="InterPro" id="IPR004520">
    <property type="entry name" value="GTPase_MnmE"/>
</dbReference>
<dbReference type="NCBIfam" id="TIGR00450">
    <property type="entry name" value="mnmE_trmE_thdF"/>
    <property type="match status" value="1"/>
</dbReference>
<dbReference type="GO" id="GO:0005829">
    <property type="term" value="C:cytosol"/>
    <property type="evidence" value="ECO:0007669"/>
    <property type="project" value="TreeGrafter"/>
</dbReference>
<dbReference type="InterPro" id="IPR027417">
    <property type="entry name" value="P-loop_NTPase"/>
</dbReference>
<keyword evidence="14" id="KW-1185">Reference proteome</keyword>
<keyword evidence="4 10" id="KW-0479">Metal-binding</keyword>
<evidence type="ECO:0000256" key="5">
    <source>
        <dbReference type="ARBA" id="ARBA00022741"/>
    </source>
</evidence>
<dbReference type="PANTHER" id="PTHR42714:SF2">
    <property type="entry name" value="TRNA MODIFICATION GTPASE GTPBP3, MITOCHONDRIAL"/>
    <property type="match status" value="1"/>
</dbReference>
<dbReference type="NCBIfam" id="TIGR00231">
    <property type="entry name" value="small_GTP"/>
    <property type="match status" value="1"/>
</dbReference>
<dbReference type="HAMAP" id="MF_00379">
    <property type="entry name" value="GTPase_MnmE"/>
    <property type="match status" value="1"/>
</dbReference>
<dbReference type="GO" id="GO:0042802">
    <property type="term" value="F:identical protein binding"/>
    <property type="evidence" value="ECO:0007669"/>
    <property type="project" value="UniProtKB-ARBA"/>
</dbReference>
<keyword evidence="7 10" id="KW-0460">Magnesium</keyword>
<evidence type="ECO:0000256" key="7">
    <source>
        <dbReference type="ARBA" id="ARBA00022842"/>
    </source>
</evidence>
<feature type="binding site" evidence="10">
    <location>
        <position position="458"/>
    </location>
    <ligand>
        <name>(6S)-5-formyl-5,6,7,8-tetrahydrofolate</name>
        <dbReference type="ChEBI" id="CHEBI:57457"/>
    </ligand>
</feature>
<dbReference type="AlphaFoldDB" id="A0A7V7QHV9"/>
<feature type="domain" description="TrmE-type G" evidence="12">
    <location>
        <begin position="221"/>
        <end position="379"/>
    </location>
</feature>
<dbReference type="InterPro" id="IPR025867">
    <property type="entry name" value="MnmE_helical"/>
</dbReference>
<comment type="caution">
    <text evidence="13">The sequence shown here is derived from an EMBL/GenBank/DDBJ whole genome shotgun (WGS) entry which is preliminary data.</text>
</comment>
<evidence type="ECO:0000256" key="11">
    <source>
        <dbReference type="RuleBase" id="RU003313"/>
    </source>
</evidence>
<keyword evidence="6 10" id="KW-0378">Hydrolase</keyword>
<dbReference type="NCBIfam" id="NF003661">
    <property type="entry name" value="PRK05291.1-3"/>
    <property type="match status" value="1"/>
</dbReference>
<feature type="binding site" evidence="10">
    <location>
        <begin position="231"/>
        <end position="236"/>
    </location>
    <ligand>
        <name>GTP</name>
        <dbReference type="ChEBI" id="CHEBI:37565"/>
    </ligand>
</feature>
<comment type="function">
    <text evidence="10">Exhibits a very high intrinsic GTPase hydrolysis rate. Involved in the addition of a carboxymethylaminomethyl (cmnm) group at the wobble position (U34) of certain tRNAs, forming tRNA-cmnm(5)s(2)U34.</text>
</comment>
<feature type="binding site" evidence="10">
    <location>
        <position position="86"/>
    </location>
    <ligand>
        <name>(6S)-5-formyl-5,6,7,8-tetrahydrofolate</name>
        <dbReference type="ChEBI" id="CHEBI:57457"/>
    </ligand>
</feature>
<feature type="binding site" evidence="10">
    <location>
        <position position="231"/>
    </location>
    <ligand>
        <name>K(+)</name>
        <dbReference type="ChEBI" id="CHEBI:29103"/>
    </ligand>
</feature>
<dbReference type="EMBL" id="WAGX01000007">
    <property type="protein sequence ID" value="KAB1435673.1"/>
    <property type="molecule type" value="Genomic_DNA"/>
</dbReference>
<comment type="subcellular location">
    <subcellularLocation>
        <location evidence="10">Cytoplasm</location>
    </subcellularLocation>
</comment>
<dbReference type="PRINTS" id="PR00326">
    <property type="entry name" value="GTP1OBG"/>
</dbReference>
<protein>
    <recommendedName>
        <fullName evidence="10">tRNA modification GTPase MnmE</fullName>
        <ecNumber evidence="10">3.6.-.-</ecNumber>
    </recommendedName>
</protein>
<dbReference type="GO" id="GO:0005525">
    <property type="term" value="F:GTP binding"/>
    <property type="evidence" value="ECO:0007669"/>
    <property type="project" value="UniProtKB-UniRule"/>
</dbReference>
<gene>
    <name evidence="10 13" type="primary">mnmE</name>
    <name evidence="10" type="synonym">trmE</name>
    <name evidence="13" type="ORF">F7O84_14885</name>
</gene>
<organism evidence="13 14">
    <name type="scientific">Candidatus Galacturonatibacter soehngenii</name>
    <dbReference type="NCBI Taxonomy" id="2307010"/>
    <lineage>
        <taxon>Bacteria</taxon>
        <taxon>Bacillati</taxon>
        <taxon>Bacillota</taxon>
        <taxon>Clostridia</taxon>
        <taxon>Lachnospirales</taxon>
        <taxon>Lachnospiraceae</taxon>
        <taxon>Candidatus Galacturonatibacter</taxon>
    </lineage>
</organism>
<dbReference type="GO" id="GO:0046872">
    <property type="term" value="F:metal ion binding"/>
    <property type="evidence" value="ECO:0007669"/>
    <property type="project" value="UniProtKB-KW"/>
</dbReference>
<comment type="caution">
    <text evidence="10">Lacks conserved residue(s) required for the propagation of feature annotation.</text>
</comment>
<sequence length="458" mass="51237">MNHDTIAAIATAMSNSGIGIVRISGEDAIPIVDKVFKSIKNDKKLANMQTHTIHYGYILDEEELIDEVMVLIMKGPNSYTKEDTVEIDCHGGILVVQRVLETVIKNGARCAEPGEFTKRAFLNGRIDLSQAEAVIDVINSKNKFALKNSLNQLKGSIHEEIIRIREILIYHIAFIESALDDPEHISLDGYNNQLVEVLDQVLDKLTVMLKKADDGKLLKEGIKTVIIGKPNVGKSSLLNYLVGEEKAIVTNIAGTTRDIIEENININGVSLNIIDTAGIRETEDIVEKIGVEKSIRYANDADLIIYVVDSSTYLDENDEQIFKLLKDRKAIILLNKIDLDMLTTKKMIEEKTDNVVIPVSVKENDGIDSLGETIKNMFFHGKIEFNDEVYITNVRQKNLIKGAFESLKLVKNSVLDEMPEDFYSIDLMDAYEQLGQVIGEAVEDDLVNQIFSKFCMGK</sequence>
<accession>A0A7V7QHV9</accession>
<dbReference type="FunFam" id="3.40.50.300:FF:000494">
    <property type="entry name" value="tRNA modification GTPase MnmE"/>
    <property type="match status" value="1"/>
</dbReference>
<evidence type="ECO:0000259" key="12">
    <source>
        <dbReference type="PROSITE" id="PS51709"/>
    </source>
</evidence>
<feature type="binding site" evidence="10">
    <location>
        <position position="125"/>
    </location>
    <ligand>
        <name>(6S)-5-formyl-5,6,7,8-tetrahydrofolate</name>
        <dbReference type="ChEBI" id="CHEBI:57457"/>
    </ligand>
</feature>
<evidence type="ECO:0000256" key="1">
    <source>
        <dbReference type="ARBA" id="ARBA00011043"/>
    </source>
</evidence>
<dbReference type="GO" id="GO:0030488">
    <property type="term" value="P:tRNA methylation"/>
    <property type="evidence" value="ECO:0007669"/>
    <property type="project" value="TreeGrafter"/>
</dbReference>
<dbReference type="InterPro" id="IPR006073">
    <property type="entry name" value="GTP-bd"/>
</dbReference>
<dbReference type="Gene3D" id="3.30.1360.120">
    <property type="entry name" value="Probable tRNA modification gtpase trme, domain 1"/>
    <property type="match status" value="1"/>
</dbReference>
<evidence type="ECO:0000256" key="8">
    <source>
        <dbReference type="ARBA" id="ARBA00022958"/>
    </source>
</evidence>
<evidence type="ECO:0000313" key="13">
    <source>
        <dbReference type="EMBL" id="KAB1435673.1"/>
    </source>
</evidence>
<dbReference type="Proteomes" id="UP000461768">
    <property type="component" value="Unassembled WGS sequence"/>
</dbReference>
<dbReference type="SUPFAM" id="SSF52540">
    <property type="entry name" value="P-loop containing nucleoside triphosphate hydrolases"/>
    <property type="match status" value="1"/>
</dbReference>
<feature type="binding site" evidence="10">
    <location>
        <begin position="250"/>
        <end position="256"/>
    </location>
    <ligand>
        <name>GTP</name>
        <dbReference type="ChEBI" id="CHEBI:37565"/>
    </ligand>
</feature>
<evidence type="ECO:0000256" key="3">
    <source>
        <dbReference type="ARBA" id="ARBA00022694"/>
    </source>
</evidence>
<dbReference type="Pfam" id="PF12631">
    <property type="entry name" value="MnmE_helical"/>
    <property type="match status" value="1"/>
</dbReference>
<feature type="binding site" evidence="10">
    <location>
        <position position="22"/>
    </location>
    <ligand>
        <name>(6S)-5-formyl-5,6,7,8-tetrahydrofolate</name>
        <dbReference type="ChEBI" id="CHEBI:57457"/>
    </ligand>
</feature>
<reference evidence="13 14" key="1">
    <citation type="submission" date="2019-09" db="EMBL/GenBank/DDBJ databases">
        <authorList>
            <person name="Valk L.C."/>
        </authorList>
    </citation>
    <scope>NUCLEOTIDE SEQUENCE [LARGE SCALE GENOMIC DNA]</scope>
    <source>
        <strain evidence="13">GalUA</strain>
    </source>
</reference>
<feature type="binding site" evidence="10">
    <location>
        <position position="255"/>
    </location>
    <ligand>
        <name>K(+)</name>
        <dbReference type="ChEBI" id="CHEBI:29103"/>
    </ligand>
</feature>
<dbReference type="PANTHER" id="PTHR42714">
    <property type="entry name" value="TRNA MODIFICATION GTPASE GTPBP3"/>
    <property type="match status" value="1"/>
</dbReference>
<feature type="binding site" evidence="10">
    <location>
        <position position="256"/>
    </location>
    <ligand>
        <name>Mg(2+)</name>
        <dbReference type="ChEBI" id="CHEBI:18420"/>
    </ligand>
</feature>